<dbReference type="GO" id="GO:0051301">
    <property type="term" value="P:cell division"/>
    <property type="evidence" value="ECO:0007669"/>
    <property type="project" value="InterPro"/>
</dbReference>
<dbReference type="STRING" id="1071383.J7S8R1"/>
<dbReference type="GO" id="GO:0000922">
    <property type="term" value="C:spindle pole"/>
    <property type="evidence" value="ECO:0007669"/>
    <property type="project" value="EnsemblFungi"/>
</dbReference>
<gene>
    <name evidence="3" type="primary">KNAG0H02790</name>
    <name evidence="3" type="ordered locus">KNAG_0H02790</name>
</gene>
<accession>J7S8R1</accession>
<evidence type="ECO:0000313" key="4">
    <source>
        <dbReference type="Proteomes" id="UP000006310"/>
    </source>
</evidence>
<dbReference type="InterPro" id="IPR013218">
    <property type="entry name" value="Dsn1/Mis13"/>
</dbReference>
<dbReference type="KEGG" id="kng:KNAG_0H02790"/>
<evidence type="ECO:0000313" key="3">
    <source>
        <dbReference type="EMBL" id="CCK71694.1"/>
    </source>
</evidence>
<dbReference type="GO" id="GO:0051455">
    <property type="term" value="P:spindle attachment to meiosis I kinetochore"/>
    <property type="evidence" value="ECO:0007669"/>
    <property type="project" value="EnsemblFungi"/>
</dbReference>
<dbReference type="GO" id="GO:0051754">
    <property type="term" value="P:meiotic sister chromatid cohesion, centromeric"/>
    <property type="evidence" value="ECO:0007669"/>
    <property type="project" value="EnsemblFungi"/>
</dbReference>
<dbReference type="RefSeq" id="XP_022465939.1">
    <property type="nucleotide sequence ID" value="XM_022609554.1"/>
</dbReference>
<keyword evidence="4" id="KW-1185">Reference proteome</keyword>
<dbReference type="PANTHER" id="PTHR14778:SF2">
    <property type="entry name" value="KINETOCHORE-ASSOCIATED PROTEIN DSN1 HOMOLOG"/>
    <property type="match status" value="1"/>
</dbReference>
<dbReference type="Proteomes" id="UP000006310">
    <property type="component" value="Chromosome 8"/>
</dbReference>
<name>J7S8R1_HUIN7</name>
<reference evidence="3 4" key="1">
    <citation type="journal article" date="2011" name="Proc. Natl. Acad. Sci. U.S.A.">
        <title>Evolutionary erosion of yeast sex chromosomes by mating-type switching accidents.</title>
        <authorList>
            <person name="Gordon J.L."/>
            <person name="Armisen D."/>
            <person name="Proux-Wera E."/>
            <person name="Oheigeartaigh S.S."/>
            <person name="Byrne K.P."/>
            <person name="Wolfe K.H."/>
        </authorList>
    </citation>
    <scope>NUCLEOTIDE SEQUENCE [LARGE SCALE GENOMIC DNA]</scope>
    <source>
        <strain evidence="4">ATCC MYA-139 / BCRC 22969 / CBS 8797 / CCRC 22969 / KCTC 17520 / NBRC 10181 / NCYC 3082</strain>
    </source>
</reference>
<dbReference type="HOGENOM" id="CLU_022497_1_0_1"/>
<dbReference type="PANTHER" id="PTHR14778">
    <property type="entry name" value="KINETOCHORE-ASSOCIATED PROTEIN DSN1 HOMOLOG"/>
    <property type="match status" value="1"/>
</dbReference>
<proteinExistence type="predicted"/>
<dbReference type="OMA" id="PYMYYYP"/>
<dbReference type="GO" id="GO:0000444">
    <property type="term" value="C:MIS12/MIND type complex"/>
    <property type="evidence" value="ECO:0007669"/>
    <property type="project" value="EnsemblFungi"/>
</dbReference>
<feature type="region of interest" description="Disordered" evidence="2">
    <location>
        <begin position="192"/>
        <end position="214"/>
    </location>
</feature>
<evidence type="ECO:0000256" key="1">
    <source>
        <dbReference type="SAM" id="Coils"/>
    </source>
</evidence>
<feature type="compositionally biased region" description="Basic and acidic residues" evidence="2">
    <location>
        <begin position="198"/>
        <end position="210"/>
    </location>
</feature>
<dbReference type="EMBL" id="HE978321">
    <property type="protein sequence ID" value="CCK71694.1"/>
    <property type="molecule type" value="Genomic_DNA"/>
</dbReference>
<evidence type="ECO:0000256" key="2">
    <source>
        <dbReference type="SAM" id="MobiDB-lite"/>
    </source>
</evidence>
<dbReference type="GeneID" id="34527426"/>
<dbReference type="eggNOG" id="ENOG502QQ6A">
    <property type="taxonomic scope" value="Eukaryota"/>
</dbReference>
<feature type="compositionally biased region" description="Polar residues" evidence="2">
    <location>
        <begin position="103"/>
        <end position="112"/>
    </location>
</feature>
<feature type="region of interest" description="Disordered" evidence="2">
    <location>
        <begin position="85"/>
        <end position="112"/>
    </location>
</feature>
<sequence>MKERSRSSSVQSRRSHYSLKLETIPIDEPVKNKEGKNSLSGVESDEDFKFRRHKNKRINGVPSLGEKLDDLHNVVSPKRMENFDSSVKTGQLGSPLGAYSQPEKLTNSAQENRRTLSQPSHNLYLQHPAANQPYYGHIPTSPMNPQYFSQPIMPPNPSSMGPPYPIPQNYQSQPLPLSVPFLNMYPPSSANSYNYLRNRPDRKSMSEQRGRRLSIASQREDSIILPHDDVPVEQFYRHLAYASVEDRLKQLFTWCAKRSYDKISQQSDRTRAGAAYLDAKKITSEIIGEFVTDLQKGADDIAWEVPEREVPQNEIPGSTEDKEDTEIQELFDDDPTDQPGDNDTTYTFDGFRERKFLKKRKVERQKIRPRRRNLEIKTLLLNPKNVENEKNLKVLVEKVDKLQAELEEWKILLDEQEPAKEWEEFSIRSENERKRCEEEGVQVEVDTSILDDLKRDVENCLDRLSVHAHLFDSHSKMLLSTTVKKLNILKDELKRRQFFYEKPINSQLLLSELSKALIKR</sequence>
<feature type="region of interest" description="Disordered" evidence="2">
    <location>
        <begin position="1"/>
        <end position="45"/>
    </location>
</feature>
<keyword evidence="1" id="KW-0175">Coiled coil</keyword>
<dbReference type="OrthoDB" id="3364649at2759"/>
<dbReference type="GO" id="GO:0005634">
    <property type="term" value="C:nucleus"/>
    <property type="evidence" value="ECO:0007669"/>
    <property type="project" value="EnsemblFungi"/>
</dbReference>
<dbReference type="Pfam" id="PF08202">
    <property type="entry name" value="MIS13"/>
    <property type="match status" value="1"/>
</dbReference>
<organism evidence="3 4">
    <name type="scientific">Huiozyma naganishii (strain ATCC MYA-139 / BCRC 22969 / CBS 8797 / KCTC 17520 / NBRC 10181 / NCYC 3082 / Yp74L-3)</name>
    <name type="common">Yeast</name>
    <name type="synonym">Kazachstania naganishii</name>
    <dbReference type="NCBI Taxonomy" id="1071383"/>
    <lineage>
        <taxon>Eukaryota</taxon>
        <taxon>Fungi</taxon>
        <taxon>Dikarya</taxon>
        <taxon>Ascomycota</taxon>
        <taxon>Saccharomycotina</taxon>
        <taxon>Saccharomycetes</taxon>
        <taxon>Saccharomycetales</taxon>
        <taxon>Saccharomycetaceae</taxon>
        <taxon>Huiozyma</taxon>
    </lineage>
</organism>
<protein>
    <submittedName>
        <fullName evidence="3">Uncharacterized protein</fullName>
    </submittedName>
</protein>
<feature type="coiled-coil region" evidence="1">
    <location>
        <begin position="385"/>
        <end position="412"/>
    </location>
</feature>
<dbReference type="AlphaFoldDB" id="J7S8R1"/>
<reference evidence="4" key="2">
    <citation type="submission" date="2012-08" db="EMBL/GenBank/DDBJ databases">
        <title>Genome sequence of Kazachstania naganishii.</title>
        <authorList>
            <person name="Gordon J.L."/>
            <person name="Armisen D."/>
            <person name="Proux-Wera E."/>
            <person name="OhEigeartaigh S.S."/>
            <person name="Byrne K.P."/>
            <person name="Wolfe K.H."/>
        </authorList>
    </citation>
    <scope>NUCLEOTIDE SEQUENCE [LARGE SCALE GENOMIC DNA]</scope>
    <source>
        <strain evidence="4">ATCC MYA-139 / BCRC 22969 / CBS 8797 / CCRC 22969 / KCTC 17520 / NBRC 10181 / NCYC 3082</strain>
    </source>
</reference>